<reference evidence="9" key="1">
    <citation type="journal article" date="2019" name="Int. J. Syst. Evol. Microbiol.">
        <title>The Global Catalogue of Microorganisms (GCM) 10K type strain sequencing project: providing services to taxonomists for standard genome sequencing and annotation.</title>
        <authorList>
            <consortium name="The Broad Institute Genomics Platform"/>
            <consortium name="The Broad Institute Genome Sequencing Center for Infectious Disease"/>
            <person name="Wu L."/>
            <person name="Ma J."/>
        </authorList>
    </citation>
    <scope>NUCLEOTIDE SEQUENCE [LARGE SCALE GENOMIC DNA]</scope>
    <source>
        <strain evidence="9">CGMCC 1.15288</strain>
    </source>
</reference>
<proteinExistence type="inferred from homology"/>
<evidence type="ECO:0000256" key="5">
    <source>
        <dbReference type="ARBA" id="ARBA00022989"/>
    </source>
</evidence>
<accession>A0ABQ1YM65</accession>
<dbReference type="PANTHER" id="PTHR30558:SF3">
    <property type="entry name" value="BIOPOLYMER TRANSPORT PROTEIN EXBD-RELATED"/>
    <property type="match status" value="1"/>
</dbReference>
<comment type="subcellular location">
    <subcellularLocation>
        <location evidence="1">Cell membrane</location>
        <topology evidence="1">Single-pass membrane protein</topology>
    </subcellularLocation>
    <subcellularLocation>
        <location evidence="7">Cell membrane</location>
        <topology evidence="7">Single-pass type II membrane protein</topology>
    </subcellularLocation>
</comment>
<dbReference type="InterPro" id="IPR003400">
    <property type="entry name" value="ExbD"/>
</dbReference>
<dbReference type="Pfam" id="PF02472">
    <property type="entry name" value="ExbD"/>
    <property type="match status" value="1"/>
</dbReference>
<evidence type="ECO:0000256" key="4">
    <source>
        <dbReference type="ARBA" id="ARBA00022692"/>
    </source>
</evidence>
<gene>
    <name evidence="8" type="primary">exbD2</name>
    <name evidence="8" type="ORF">GCM10007423_19890</name>
</gene>
<keyword evidence="6" id="KW-0472">Membrane</keyword>
<evidence type="ECO:0000256" key="2">
    <source>
        <dbReference type="ARBA" id="ARBA00005811"/>
    </source>
</evidence>
<keyword evidence="7" id="KW-0813">Transport</keyword>
<evidence type="ECO:0000256" key="3">
    <source>
        <dbReference type="ARBA" id="ARBA00022475"/>
    </source>
</evidence>
<comment type="caution">
    <text evidence="8">The sequence shown here is derived from an EMBL/GenBank/DDBJ whole genome shotgun (WGS) entry which is preliminary data.</text>
</comment>
<dbReference type="EMBL" id="BMIA01000001">
    <property type="protein sequence ID" value="GGH31200.1"/>
    <property type="molecule type" value="Genomic_DNA"/>
</dbReference>
<dbReference type="RefSeq" id="WP_188931204.1">
    <property type="nucleotide sequence ID" value="NZ_BMIA01000001.1"/>
</dbReference>
<keyword evidence="7" id="KW-0653">Protein transport</keyword>
<keyword evidence="9" id="KW-1185">Reference proteome</keyword>
<evidence type="ECO:0000256" key="7">
    <source>
        <dbReference type="RuleBase" id="RU003879"/>
    </source>
</evidence>
<protein>
    <submittedName>
        <fullName evidence="8">Biopolymer transport ExbD protein</fullName>
    </submittedName>
</protein>
<organism evidence="8 9">
    <name type="scientific">Dyadobacter endophyticus</name>
    <dbReference type="NCBI Taxonomy" id="1749036"/>
    <lineage>
        <taxon>Bacteria</taxon>
        <taxon>Pseudomonadati</taxon>
        <taxon>Bacteroidota</taxon>
        <taxon>Cytophagia</taxon>
        <taxon>Cytophagales</taxon>
        <taxon>Spirosomataceae</taxon>
        <taxon>Dyadobacter</taxon>
    </lineage>
</organism>
<dbReference type="Proteomes" id="UP000600214">
    <property type="component" value="Unassembled WGS sequence"/>
</dbReference>
<keyword evidence="3" id="KW-1003">Cell membrane</keyword>
<sequence length="189" mass="21002">MAAIEVSGNRHDTGLGRVRNRVSPRVDMTPMVDLGFLLITFFMLATTMSKPTSMSVFFPDKTTDDGTHPLPASGVLTIFLGNHDQIYYLDGVAPDDNKASTSLKTTRPGFELRNVIFAAQKRVNALPRKNNDDERSLVVVIKPTVVSSYKNMVDVMDEMAITKSSRYALVDYLTDAETKLLGDRILEKK</sequence>
<evidence type="ECO:0000256" key="6">
    <source>
        <dbReference type="ARBA" id="ARBA00023136"/>
    </source>
</evidence>
<keyword evidence="4 7" id="KW-0812">Transmembrane</keyword>
<name>A0ABQ1YM65_9BACT</name>
<evidence type="ECO:0000313" key="9">
    <source>
        <dbReference type="Proteomes" id="UP000600214"/>
    </source>
</evidence>
<evidence type="ECO:0000256" key="1">
    <source>
        <dbReference type="ARBA" id="ARBA00004162"/>
    </source>
</evidence>
<keyword evidence="5" id="KW-1133">Transmembrane helix</keyword>
<comment type="similarity">
    <text evidence="2 7">Belongs to the ExbD/TolR family.</text>
</comment>
<evidence type="ECO:0000313" key="8">
    <source>
        <dbReference type="EMBL" id="GGH31200.1"/>
    </source>
</evidence>
<dbReference type="PANTHER" id="PTHR30558">
    <property type="entry name" value="EXBD MEMBRANE COMPONENT OF PMF-DRIVEN MACROMOLECULE IMPORT SYSTEM"/>
    <property type="match status" value="1"/>
</dbReference>